<evidence type="ECO:0000256" key="3">
    <source>
        <dbReference type="ARBA" id="ARBA00006171"/>
    </source>
</evidence>
<dbReference type="GO" id="GO:0008967">
    <property type="term" value="F:phosphoglycolate phosphatase activity"/>
    <property type="evidence" value="ECO:0007669"/>
    <property type="project" value="UniProtKB-EC"/>
</dbReference>
<evidence type="ECO:0000256" key="2">
    <source>
        <dbReference type="ARBA" id="ARBA00004818"/>
    </source>
</evidence>
<name>A0A7X0IXD2_9HYPH</name>
<organism evidence="5 6">
    <name type="scientific">Rhizobium lusitanum</name>
    <dbReference type="NCBI Taxonomy" id="293958"/>
    <lineage>
        <taxon>Bacteria</taxon>
        <taxon>Pseudomonadati</taxon>
        <taxon>Pseudomonadota</taxon>
        <taxon>Alphaproteobacteria</taxon>
        <taxon>Hyphomicrobiales</taxon>
        <taxon>Rhizobiaceae</taxon>
        <taxon>Rhizobium/Agrobacterium group</taxon>
        <taxon>Rhizobium</taxon>
    </lineage>
</organism>
<evidence type="ECO:0000256" key="1">
    <source>
        <dbReference type="ARBA" id="ARBA00000830"/>
    </source>
</evidence>
<dbReference type="InterPro" id="IPR050155">
    <property type="entry name" value="HAD-like_hydrolase_sf"/>
</dbReference>
<protein>
    <recommendedName>
        <fullName evidence="4">phosphoglycolate phosphatase</fullName>
        <ecNumber evidence="4">3.1.3.18</ecNumber>
    </recommendedName>
</protein>
<comment type="pathway">
    <text evidence="2">Organic acid metabolism; glycolate biosynthesis; glycolate from 2-phosphoglycolate: step 1/1.</text>
</comment>
<dbReference type="SFLD" id="SFLDG01129">
    <property type="entry name" value="C1.5:_HAD__Beta-PGM__Phosphata"/>
    <property type="match status" value="1"/>
</dbReference>
<dbReference type="EMBL" id="JACHBG010000029">
    <property type="protein sequence ID" value="MBB6488943.1"/>
    <property type="molecule type" value="Genomic_DNA"/>
</dbReference>
<dbReference type="PANTHER" id="PTHR43434">
    <property type="entry name" value="PHOSPHOGLYCOLATE PHOSPHATASE"/>
    <property type="match status" value="1"/>
</dbReference>
<dbReference type="GO" id="GO:0005829">
    <property type="term" value="C:cytosol"/>
    <property type="evidence" value="ECO:0007669"/>
    <property type="project" value="TreeGrafter"/>
</dbReference>
<comment type="caution">
    <text evidence="5">The sequence shown here is derived from an EMBL/GenBank/DDBJ whole genome shotgun (WGS) entry which is preliminary data.</text>
</comment>
<dbReference type="Proteomes" id="UP000565576">
    <property type="component" value="Unassembled WGS sequence"/>
</dbReference>
<dbReference type="SUPFAM" id="SSF56784">
    <property type="entry name" value="HAD-like"/>
    <property type="match status" value="1"/>
</dbReference>
<dbReference type="RefSeq" id="WP_184710840.1">
    <property type="nucleotide sequence ID" value="NZ_JACHBG010000029.1"/>
</dbReference>
<reference evidence="5 6" key="1">
    <citation type="submission" date="2020-08" db="EMBL/GenBank/DDBJ databases">
        <title>Genomic Encyclopedia of Type Strains, Phase IV (KMG-V): Genome sequencing to study the core and pangenomes of soil and plant-associated prokaryotes.</title>
        <authorList>
            <person name="Whitman W."/>
        </authorList>
    </citation>
    <scope>NUCLEOTIDE SEQUENCE [LARGE SCALE GENOMIC DNA]</scope>
    <source>
        <strain evidence="5 6">SEMIA 4060</strain>
    </source>
</reference>
<dbReference type="EC" id="3.1.3.18" evidence="4"/>
<proteinExistence type="inferred from homology"/>
<dbReference type="Gene3D" id="1.10.150.240">
    <property type="entry name" value="Putative phosphatase, domain 2"/>
    <property type="match status" value="1"/>
</dbReference>
<evidence type="ECO:0000256" key="4">
    <source>
        <dbReference type="ARBA" id="ARBA00013078"/>
    </source>
</evidence>
<gene>
    <name evidence="5" type="ORF">GGD46_006268</name>
</gene>
<dbReference type="InterPro" id="IPR036412">
    <property type="entry name" value="HAD-like_sf"/>
</dbReference>
<dbReference type="PANTHER" id="PTHR43434:SF1">
    <property type="entry name" value="PHOSPHOGLYCOLATE PHOSPHATASE"/>
    <property type="match status" value="1"/>
</dbReference>
<comment type="catalytic activity">
    <reaction evidence="1">
        <text>2-phosphoglycolate + H2O = glycolate + phosphate</text>
        <dbReference type="Rhea" id="RHEA:14369"/>
        <dbReference type="ChEBI" id="CHEBI:15377"/>
        <dbReference type="ChEBI" id="CHEBI:29805"/>
        <dbReference type="ChEBI" id="CHEBI:43474"/>
        <dbReference type="ChEBI" id="CHEBI:58033"/>
        <dbReference type="EC" id="3.1.3.18"/>
    </reaction>
</comment>
<evidence type="ECO:0000313" key="6">
    <source>
        <dbReference type="Proteomes" id="UP000565576"/>
    </source>
</evidence>
<dbReference type="AlphaFoldDB" id="A0A7X0IXD2"/>
<dbReference type="InterPro" id="IPR023198">
    <property type="entry name" value="PGP-like_dom2"/>
</dbReference>
<dbReference type="Pfam" id="PF13242">
    <property type="entry name" value="Hydrolase_like"/>
    <property type="match status" value="1"/>
</dbReference>
<dbReference type="InterPro" id="IPR023214">
    <property type="entry name" value="HAD_sf"/>
</dbReference>
<sequence>MIDKHVIWDWNGTLLDDFTITARITIDALGDLGRLGVTEDDIRHHYQRPLARYFDALLGRTALSHELKHLGDSYVTRYDAVMRDQPLTVDAIRALEDIAPFASQSLLSMAPHPQIATLIEHHRLGEHFRLIQGFTGSGHPSKRDSLVAHCEALGVATDRCWMIGDTVDDFDAASPLGIRTVLVTTGMQARAALVATGAPVVDTLADASRLILENR</sequence>
<dbReference type="SFLD" id="SFLDS00003">
    <property type="entry name" value="Haloacid_Dehalogenase"/>
    <property type="match status" value="1"/>
</dbReference>
<keyword evidence="5" id="KW-0378">Hydrolase</keyword>
<comment type="similarity">
    <text evidence="3">Belongs to the HAD-like hydrolase superfamily. CbbY/CbbZ/Gph/YieH family.</text>
</comment>
<evidence type="ECO:0000313" key="5">
    <source>
        <dbReference type="EMBL" id="MBB6488943.1"/>
    </source>
</evidence>
<dbReference type="Gene3D" id="3.40.50.1000">
    <property type="entry name" value="HAD superfamily/HAD-like"/>
    <property type="match status" value="1"/>
</dbReference>
<dbReference type="GO" id="GO:0006281">
    <property type="term" value="P:DNA repair"/>
    <property type="evidence" value="ECO:0007669"/>
    <property type="project" value="TreeGrafter"/>
</dbReference>
<accession>A0A7X0IXD2</accession>